<proteinExistence type="predicted"/>
<protein>
    <submittedName>
        <fullName evidence="2">Uncharacterized protein</fullName>
    </submittedName>
</protein>
<name>A0A8H5D2L9_9AGAR</name>
<evidence type="ECO:0000313" key="3">
    <source>
        <dbReference type="Proteomes" id="UP000559027"/>
    </source>
</evidence>
<sequence>MPNLRPNDLVISSRRIVQGPEKTQRTEIPTSSNNSHMLATRLFRLRSNRPLINTGLGGRNYYHPTPSRLPQTNYLPQSTTAEPTWTSRIFWKKNGTPRSIWVGFHYVMVLACGAYWAMEIYVGRQNKQLSYLGSLILLQHLDNSYSSYDFDKDEDRKTYLNKLLDCFRSESGEEPSDLKPDEKEILEVEQELKNGKGDSNAFLREHFAEIHDILERGNKAGSECDLQIGREAVDALVRMIKRNNARIAVTERNQKSTPPA</sequence>
<dbReference type="Proteomes" id="UP000559027">
    <property type="component" value="Unassembled WGS sequence"/>
</dbReference>
<feature type="transmembrane region" description="Helical" evidence="1">
    <location>
        <begin position="100"/>
        <end position="118"/>
    </location>
</feature>
<keyword evidence="3" id="KW-1185">Reference proteome</keyword>
<accession>A0A8H5D2L9</accession>
<gene>
    <name evidence="2" type="ORF">D9756_006238</name>
</gene>
<keyword evidence="1" id="KW-0812">Transmembrane</keyword>
<dbReference type="AlphaFoldDB" id="A0A8H5D2L9"/>
<dbReference type="EMBL" id="JAACJO010000011">
    <property type="protein sequence ID" value="KAF5352549.1"/>
    <property type="molecule type" value="Genomic_DNA"/>
</dbReference>
<comment type="caution">
    <text evidence="2">The sequence shown here is derived from an EMBL/GenBank/DDBJ whole genome shotgun (WGS) entry which is preliminary data.</text>
</comment>
<organism evidence="2 3">
    <name type="scientific">Leucocoprinus leucothites</name>
    <dbReference type="NCBI Taxonomy" id="201217"/>
    <lineage>
        <taxon>Eukaryota</taxon>
        <taxon>Fungi</taxon>
        <taxon>Dikarya</taxon>
        <taxon>Basidiomycota</taxon>
        <taxon>Agaricomycotina</taxon>
        <taxon>Agaricomycetes</taxon>
        <taxon>Agaricomycetidae</taxon>
        <taxon>Agaricales</taxon>
        <taxon>Agaricineae</taxon>
        <taxon>Agaricaceae</taxon>
        <taxon>Leucocoprinus</taxon>
    </lineage>
</organism>
<evidence type="ECO:0000313" key="2">
    <source>
        <dbReference type="EMBL" id="KAF5352549.1"/>
    </source>
</evidence>
<evidence type="ECO:0000256" key="1">
    <source>
        <dbReference type="SAM" id="Phobius"/>
    </source>
</evidence>
<reference evidence="2 3" key="1">
    <citation type="journal article" date="2020" name="ISME J.">
        <title>Uncovering the hidden diversity of litter-decomposition mechanisms in mushroom-forming fungi.</title>
        <authorList>
            <person name="Floudas D."/>
            <person name="Bentzer J."/>
            <person name="Ahren D."/>
            <person name="Johansson T."/>
            <person name="Persson P."/>
            <person name="Tunlid A."/>
        </authorList>
    </citation>
    <scope>NUCLEOTIDE SEQUENCE [LARGE SCALE GENOMIC DNA]</scope>
    <source>
        <strain evidence="2 3">CBS 146.42</strain>
    </source>
</reference>
<dbReference type="OrthoDB" id="2942377at2759"/>
<keyword evidence="1" id="KW-0472">Membrane</keyword>
<keyword evidence="1" id="KW-1133">Transmembrane helix</keyword>